<protein>
    <submittedName>
        <fullName evidence="4">Universal stress protein</fullName>
    </submittedName>
</protein>
<dbReference type="InterPro" id="IPR006016">
    <property type="entry name" value="UspA"/>
</dbReference>
<accession>A0A848DHL8</accession>
<dbReference type="RefSeq" id="WP_169412717.1">
    <property type="nucleotide sequence ID" value="NZ_JAAXKZ010000030.1"/>
</dbReference>
<comment type="similarity">
    <text evidence="1">Belongs to the universal stress protein A family.</text>
</comment>
<feature type="compositionally biased region" description="Low complexity" evidence="2">
    <location>
        <begin position="288"/>
        <end position="309"/>
    </location>
</feature>
<proteinExistence type="inferred from homology"/>
<dbReference type="Pfam" id="PF00582">
    <property type="entry name" value="Usp"/>
    <property type="match status" value="2"/>
</dbReference>
<dbReference type="InterPro" id="IPR014729">
    <property type="entry name" value="Rossmann-like_a/b/a_fold"/>
</dbReference>
<dbReference type="PANTHER" id="PTHR46268:SF6">
    <property type="entry name" value="UNIVERSAL STRESS PROTEIN UP12"/>
    <property type="match status" value="1"/>
</dbReference>
<evidence type="ECO:0000259" key="3">
    <source>
        <dbReference type="Pfam" id="PF00582"/>
    </source>
</evidence>
<evidence type="ECO:0000313" key="5">
    <source>
        <dbReference type="Proteomes" id="UP000586918"/>
    </source>
</evidence>
<dbReference type="InterPro" id="IPR006015">
    <property type="entry name" value="Universal_stress_UspA"/>
</dbReference>
<feature type="domain" description="UspA" evidence="3">
    <location>
        <begin position="11"/>
        <end position="136"/>
    </location>
</feature>
<keyword evidence="5" id="KW-1185">Reference proteome</keyword>
<evidence type="ECO:0000256" key="1">
    <source>
        <dbReference type="ARBA" id="ARBA00008791"/>
    </source>
</evidence>
<feature type="domain" description="UspA" evidence="3">
    <location>
        <begin position="146"/>
        <end position="278"/>
    </location>
</feature>
<dbReference type="SUPFAM" id="SSF52402">
    <property type="entry name" value="Adenine nucleotide alpha hydrolases-like"/>
    <property type="match status" value="2"/>
</dbReference>
<comment type="caution">
    <text evidence="4">The sequence shown here is derived from an EMBL/GenBank/DDBJ whole genome shotgun (WGS) entry which is preliminary data.</text>
</comment>
<organism evidence="4 5">
    <name type="scientific">Pseudonocardia bannensis</name>
    <dbReference type="NCBI Taxonomy" id="630973"/>
    <lineage>
        <taxon>Bacteria</taxon>
        <taxon>Bacillati</taxon>
        <taxon>Actinomycetota</taxon>
        <taxon>Actinomycetes</taxon>
        <taxon>Pseudonocardiales</taxon>
        <taxon>Pseudonocardiaceae</taxon>
        <taxon>Pseudonocardia</taxon>
    </lineage>
</organism>
<sequence length="319" mass="34219">MTEQTPHEPPVVVGVNGTQTALRAVLWAAHEARLRRAPLRIVHAAPYATEPTGPGRRRADAILARAYTLARRQGHAVDVHTQRSDHEPEQALLEAADRAQLLVLGMAGGQRLTDALIPSTALPVSSRAGCPVVVVRGRRVPMSPGRPVVVGVDDPATDSAALRTAFDDARRHRTPLTVLHARHGAGPWRGHLHERDTQAEAFGHLTDALSPWRTRYPDVQAGLRLLLGNPVDLLLREAVHARLVVLGTHGRGAAARAVFGSTSREVLRACSCPVEVVRPSAWHAVSGTTPATAAPAPSAVTTPSTPAWTNHPHDRGELW</sequence>
<dbReference type="Gene3D" id="3.40.50.620">
    <property type="entry name" value="HUPs"/>
    <property type="match status" value="2"/>
</dbReference>
<feature type="region of interest" description="Disordered" evidence="2">
    <location>
        <begin position="288"/>
        <end position="319"/>
    </location>
</feature>
<dbReference type="EMBL" id="JAAXKZ010000030">
    <property type="protein sequence ID" value="NMH92045.1"/>
    <property type="molecule type" value="Genomic_DNA"/>
</dbReference>
<evidence type="ECO:0000313" key="4">
    <source>
        <dbReference type="EMBL" id="NMH92045.1"/>
    </source>
</evidence>
<dbReference type="Proteomes" id="UP000586918">
    <property type="component" value="Unassembled WGS sequence"/>
</dbReference>
<gene>
    <name evidence="4" type="ORF">HF519_10785</name>
</gene>
<dbReference type="PRINTS" id="PR01438">
    <property type="entry name" value="UNVRSLSTRESS"/>
</dbReference>
<dbReference type="AlphaFoldDB" id="A0A848DHL8"/>
<name>A0A848DHL8_9PSEU</name>
<reference evidence="4 5" key="1">
    <citation type="submission" date="2020-04" db="EMBL/GenBank/DDBJ databases">
        <authorList>
            <person name="Klaysubun C."/>
            <person name="Duangmal K."/>
            <person name="Lipun K."/>
        </authorList>
    </citation>
    <scope>NUCLEOTIDE SEQUENCE [LARGE SCALE GENOMIC DNA]</scope>
    <source>
        <strain evidence="4 5">DSM 45300</strain>
    </source>
</reference>
<dbReference type="PANTHER" id="PTHR46268">
    <property type="entry name" value="STRESS RESPONSE PROTEIN NHAX"/>
    <property type="match status" value="1"/>
</dbReference>
<evidence type="ECO:0000256" key="2">
    <source>
        <dbReference type="SAM" id="MobiDB-lite"/>
    </source>
</evidence>